<evidence type="ECO:0000313" key="3">
    <source>
        <dbReference type="RefSeq" id="XP_018839165.2"/>
    </source>
</evidence>
<gene>
    <name evidence="3" type="primary">LOC109004916</name>
</gene>
<dbReference type="GO" id="GO:0003676">
    <property type="term" value="F:nucleic acid binding"/>
    <property type="evidence" value="ECO:0007669"/>
    <property type="project" value="InterPro"/>
</dbReference>
<dbReference type="Proteomes" id="UP000235220">
    <property type="component" value="Chromosome 7"/>
</dbReference>
<organism evidence="2 3">
    <name type="scientific">Juglans regia</name>
    <name type="common">English walnut</name>
    <dbReference type="NCBI Taxonomy" id="51240"/>
    <lineage>
        <taxon>Eukaryota</taxon>
        <taxon>Viridiplantae</taxon>
        <taxon>Streptophyta</taxon>
        <taxon>Embryophyta</taxon>
        <taxon>Tracheophyta</taxon>
        <taxon>Spermatophyta</taxon>
        <taxon>Magnoliopsida</taxon>
        <taxon>eudicotyledons</taxon>
        <taxon>Gunneridae</taxon>
        <taxon>Pentapetalae</taxon>
        <taxon>rosids</taxon>
        <taxon>fabids</taxon>
        <taxon>Fagales</taxon>
        <taxon>Juglandaceae</taxon>
        <taxon>Juglans</taxon>
    </lineage>
</organism>
<dbReference type="GO" id="GO:0008270">
    <property type="term" value="F:zinc ion binding"/>
    <property type="evidence" value="ECO:0007669"/>
    <property type="project" value="InterPro"/>
</dbReference>
<dbReference type="Gramene" id="Jr07_29380_p1">
    <property type="protein sequence ID" value="cds.Jr07_29380_p1"/>
    <property type="gene ID" value="Jr07_29380"/>
</dbReference>
<dbReference type="KEGG" id="jre:109004916"/>
<dbReference type="OrthoDB" id="1751090at2759"/>
<feature type="region of interest" description="Disordered" evidence="1">
    <location>
        <begin position="99"/>
        <end position="122"/>
    </location>
</feature>
<evidence type="ECO:0000256" key="1">
    <source>
        <dbReference type="SAM" id="MobiDB-lite"/>
    </source>
</evidence>
<dbReference type="InterPro" id="IPR001878">
    <property type="entry name" value="Znf_CCHC"/>
</dbReference>
<accession>A0A2I4G5K7</accession>
<dbReference type="PROSITE" id="PS50158">
    <property type="entry name" value="ZF_CCHC"/>
    <property type="match status" value="1"/>
</dbReference>
<feature type="region of interest" description="Disordered" evidence="1">
    <location>
        <begin position="154"/>
        <end position="175"/>
    </location>
</feature>
<proteinExistence type="predicted"/>
<keyword evidence="2" id="KW-1185">Reference proteome</keyword>
<evidence type="ECO:0000313" key="2">
    <source>
        <dbReference type="Proteomes" id="UP000235220"/>
    </source>
</evidence>
<dbReference type="GeneID" id="109004916"/>
<dbReference type="AlphaFoldDB" id="A0A2I4G5K7"/>
<dbReference type="PANTHER" id="PTHR34222">
    <property type="entry name" value="GAG_PRE-INTEGRS DOMAIN-CONTAINING PROTEIN"/>
    <property type="match status" value="1"/>
</dbReference>
<reference evidence="3" key="1">
    <citation type="submission" date="2025-08" db="UniProtKB">
        <authorList>
            <consortium name="RefSeq"/>
        </authorList>
    </citation>
    <scope>IDENTIFICATION</scope>
    <source>
        <tissue evidence="3">Leaves</tissue>
    </source>
</reference>
<dbReference type="RefSeq" id="XP_018839165.2">
    <property type="nucleotide sequence ID" value="XM_018983620.2"/>
</dbReference>
<sequence length="175" mass="19152">MQRQADDERVFQFLLGLNESFAPLRTQILAMDPLPTIGKVFSILFQEEQQRLLNVQSSVSETMAMATRTTARPRPPLKCTACGKDGHTRDRCWTLIGYPPGREPRTNKSRSSILGPPPSTANLVSLPPPSTVNLVSLPPELYQKLLTLLAPPTASIDPSPTPFAGLSIDEADWSG</sequence>
<protein>
    <submittedName>
        <fullName evidence="3">Uncharacterized protein LOC109004916</fullName>
    </submittedName>
</protein>
<dbReference type="PANTHER" id="PTHR34222:SF88">
    <property type="entry name" value="ZINC FINGER, CCHC-TYPE"/>
    <property type="match status" value="1"/>
</dbReference>
<name>A0A2I4G5K7_JUGRE</name>